<dbReference type="InterPro" id="IPR019416">
    <property type="entry name" value="NCBP3"/>
</dbReference>
<evidence type="ECO:0000256" key="1">
    <source>
        <dbReference type="ARBA" id="ARBA00022884"/>
    </source>
</evidence>
<dbReference type="PANTHER" id="PTHR16291">
    <property type="entry name" value="NUCLEAR CAP-BINDING PROTEIN SUBUNIT 3"/>
    <property type="match status" value="1"/>
</dbReference>
<dbReference type="SMART" id="SM01218">
    <property type="entry name" value="FoP_duplication"/>
    <property type="match status" value="1"/>
</dbReference>
<dbReference type="GO" id="GO:0003729">
    <property type="term" value="F:mRNA binding"/>
    <property type="evidence" value="ECO:0007669"/>
    <property type="project" value="InterPro"/>
</dbReference>
<dbReference type="OrthoDB" id="422106at2759"/>
<proteinExistence type="predicted"/>
<dbReference type="Proteomes" id="UP000053257">
    <property type="component" value="Unassembled WGS sequence"/>
</dbReference>
<dbReference type="STRING" id="745531.A0A0C3SBA0"/>
<feature type="region of interest" description="Disordered" evidence="2">
    <location>
        <begin position="128"/>
        <end position="286"/>
    </location>
</feature>
<evidence type="ECO:0000259" key="3">
    <source>
        <dbReference type="SMART" id="SM01218"/>
    </source>
</evidence>
<evidence type="ECO:0000313" key="4">
    <source>
        <dbReference type="EMBL" id="KIP09862.1"/>
    </source>
</evidence>
<keyword evidence="1" id="KW-0694">RNA-binding</keyword>
<gene>
    <name evidence="4" type="ORF">PHLGIDRAFT_18501</name>
</gene>
<dbReference type="GO" id="GO:0005634">
    <property type="term" value="C:nucleus"/>
    <property type="evidence" value="ECO:0007669"/>
    <property type="project" value="TreeGrafter"/>
</dbReference>
<dbReference type="InterPro" id="IPR025715">
    <property type="entry name" value="FoP_C"/>
</dbReference>
<evidence type="ECO:0000256" key="2">
    <source>
        <dbReference type="SAM" id="MobiDB-lite"/>
    </source>
</evidence>
<dbReference type="Pfam" id="PF10309">
    <property type="entry name" value="NCBP3"/>
    <property type="match status" value="1"/>
</dbReference>
<feature type="compositionally biased region" description="Basic and acidic residues" evidence="2">
    <location>
        <begin position="143"/>
        <end position="172"/>
    </location>
</feature>
<dbReference type="GO" id="GO:0000340">
    <property type="term" value="F:RNA 7-methylguanosine cap binding"/>
    <property type="evidence" value="ECO:0007669"/>
    <property type="project" value="InterPro"/>
</dbReference>
<feature type="compositionally biased region" description="Basic and acidic residues" evidence="2">
    <location>
        <begin position="254"/>
        <end position="271"/>
    </location>
</feature>
<dbReference type="Pfam" id="PF13865">
    <property type="entry name" value="FoP_duplication"/>
    <property type="match status" value="1"/>
</dbReference>
<dbReference type="EMBL" id="KN840461">
    <property type="protein sequence ID" value="KIP09862.1"/>
    <property type="molecule type" value="Genomic_DNA"/>
</dbReference>
<protein>
    <recommendedName>
        <fullName evidence="3">Chromatin target of PRMT1 protein C-terminal domain-containing protein</fullName>
    </recommendedName>
</protein>
<dbReference type="PANTHER" id="PTHR16291:SF0">
    <property type="entry name" value="NUCLEAR CAP-BINDING PROTEIN SUBUNIT 3"/>
    <property type="match status" value="1"/>
</dbReference>
<feature type="compositionally biased region" description="Acidic residues" evidence="2">
    <location>
        <begin position="173"/>
        <end position="184"/>
    </location>
</feature>
<keyword evidence="5" id="KW-1185">Reference proteome</keyword>
<evidence type="ECO:0000313" key="5">
    <source>
        <dbReference type="Proteomes" id="UP000053257"/>
    </source>
</evidence>
<dbReference type="AlphaFoldDB" id="A0A0C3SBA0"/>
<accession>A0A0C3SBA0</accession>
<name>A0A0C3SBA0_PHLG1</name>
<feature type="domain" description="Chromatin target of PRMT1 protein C-terminal" evidence="3">
    <location>
        <begin position="214"/>
        <end position="285"/>
    </location>
</feature>
<organism evidence="4 5">
    <name type="scientific">Phlebiopsis gigantea (strain 11061_1 CR5-6)</name>
    <name type="common">White-rot fungus</name>
    <name type="synonym">Peniophora gigantea</name>
    <dbReference type="NCBI Taxonomy" id="745531"/>
    <lineage>
        <taxon>Eukaryota</taxon>
        <taxon>Fungi</taxon>
        <taxon>Dikarya</taxon>
        <taxon>Basidiomycota</taxon>
        <taxon>Agaricomycotina</taxon>
        <taxon>Agaricomycetes</taxon>
        <taxon>Polyporales</taxon>
        <taxon>Phanerochaetaceae</taxon>
        <taxon>Phlebiopsis</taxon>
    </lineage>
</organism>
<sequence>MGEDVSDPSLRDNAILLHGSPISNLPTDNIFAYTTHFDAHPIGLEWIDDTTCILVFPSKGAARTAFRVLTKSYAEDPSEEGFITSKPIPVALWPPEERINRSLGKGEGLKGTIKMRWALTSDVKKKGANKDSQFYKKHGRGAGKGEEENFPTKKRRIEDDRAGEAQERSRLDDELDAFLAEGEEDARPPSPPSKMRADYIDGTRRHKPKSLLERTSTSLQSRLAAPIPRRARRGDPVDSLSNRLGDAPTRSRGRGTEGGRGRRNERTKVTQEDLDAELDAFIKSND</sequence>
<reference evidence="4 5" key="1">
    <citation type="journal article" date="2014" name="PLoS Genet.">
        <title>Analysis of the Phlebiopsis gigantea genome, transcriptome and secretome provides insight into its pioneer colonization strategies of wood.</title>
        <authorList>
            <person name="Hori C."/>
            <person name="Ishida T."/>
            <person name="Igarashi K."/>
            <person name="Samejima M."/>
            <person name="Suzuki H."/>
            <person name="Master E."/>
            <person name="Ferreira P."/>
            <person name="Ruiz-Duenas F.J."/>
            <person name="Held B."/>
            <person name="Canessa P."/>
            <person name="Larrondo L.F."/>
            <person name="Schmoll M."/>
            <person name="Druzhinina I.S."/>
            <person name="Kubicek C.P."/>
            <person name="Gaskell J.A."/>
            <person name="Kersten P."/>
            <person name="St John F."/>
            <person name="Glasner J."/>
            <person name="Sabat G."/>
            <person name="Splinter BonDurant S."/>
            <person name="Syed K."/>
            <person name="Yadav J."/>
            <person name="Mgbeahuruike A.C."/>
            <person name="Kovalchuk A."/>
            <person name="Asiegbu F.O."/>
            <person name="Lackner G."/>
            <person name="Hoffmeister D."/>
            <person name="Rencoret J."/>
            <person name="Gutierrez A."/>
            <person name="Sun H."/>
            <person name="Lindquist E."/>
            <person name="Barry K."/>
            <person name="Riley R."/>
            <person name="Grigoriev I.V."/>
            <person name="Henrissat B."/>
            <person name="Kues U."/>
            <person name="Berka R.M."/>
            <person name="Martinez A.T."/>
            <person name="Covert S.F."/>
            <person name="Blanchette R.A."/>
            <person name="Cullen D."/>
        </authorList>
    </citation>
    <scope>NUCLEOTIDE SEQUENCE [LARGE SCALE GENOMIC DNA]</scope>
    <source>
        <strain evidence="4 5">11061_1 CR5-6</strain>
    </source>
</reference>
<dbReference type="HOGENOM" id="CLU_057731_0_0_1"/>